<dbReference type="InterPro" id="IPR049557">
    <property type="entry name" value="Transketolase_CS"/>
</dbReference>
<dbReference type="GO" id="GO:0046872">
    <property type="term" value="F:metal ion binding"/>
    <property type="evidence" value="ECO:0007669"/>
    <property type="project" value="UniProtKB-KW"/>
</dbReference>
<dbReference type="InterPro" id="IPR029061">
    <property type="entry name" value="THDP-binding"/>
</dbReference>
<reference evidence="9 10" key="1">
    <citation type="submission" date="2015-02" db="EMBL/GenBank/DDBJ databases">
        <title>Single-cell genomics of uncultivated deep-branching MTB reveals a conserved set of magnetosome genes.</title>
        <authorList>
            <person name="Kolinko S."/>
            <person name="Richter M."/>
            <person name="Glockner F.O."/>
            <person name="Brachmann A."/>
            <person name="Schuler D."/>
        </authorList>
    </citation>
    <scope>NUCLEOTIDE SEQUENCE [LARGE SCALE GENOMIC DNA]</scope>
    <source>
        <strain evidence="9">TM-1</strain>
    </source>
</reference>
<evidence type="ECO:0000256" key="2">
    <source>
        <dbReference type="ARBA" id="ARBA00001964"/>
    </source>
</evidence>
<name>A0A0F3GPV0_9BACT</name>
<evidence type="ECO:0000256" key="4">
    <source>
        <dbReference type="ARBA" id="ARBA00022679"/>
    </source>
</evidence>
<dbReference type="PANTHER" id="PTHR43322:SF5">
    <property type="entry name" value="1-DEOXY-D-XYLULOSE-5-PHOSPHATE SYNTHASE, CHLOROPLASTIC"/>
    <property type="match status" value="1"/>
</dbReference>
<dbReference type="GO" id="GO:0005829">
    <property type="term" value="C:cytosol"/>
    <property type="evidence" value="ECO:0007669"/>
    <property type="project" value="TreeGrafter"/>
</dbReference>
<keyword evidence="5" id="KW-0479">Metal-binding</keyword>
<comment type="cofactor">
    <cofactor evidence="2">
        <name>thiamine diphosphate</name>
        <dbReference type="ChEBI" id="CHEBI:58937"/>
    </cofactor>
</comment>
<evidence type="ECO:0000256" key="6">
    <source>
        <dbReference type="ARBA" id="ARBA00022842"/>
    </source>
</evidence>
<dbReference type="GO" id="GO:0019288">
    <property type="term" value="P:isopentenyl diphosphate biosynthetic process, methylerythritol 4-phosphate pathway"/>
    <property type="evidence" value="ECO:0007669"/>
    <property type="project" value="TreeGrafter"/>
</dbReference>
<comment type="caution">
    <text evidence="9">The sequence shown here is derived from an EMBL/GenBank/DDBJ whole genome shotgun (WGS) entry which is preliminary data.</text>
</comment>
<comment type="subunit">
    <text evidence="3">Homodimer.</text>
</comment>
<organism evidence="9 10">
    <name type="scientific">Candidatus Magnetobacterium bavaricum</name>
    <dbReference type="NCBI Taxonomy" id="29290"/>
    <lineage>
        <taxon>Bacteria</taxon>
        <taxon>Pseudomonadati</taxon>
        <taxon>Nitrospirota</taxon>
        <taxon>Thermodesulfovibrionia</taxon>
        <taxon>Thermodesulfovibrionales</taxon>
        <taxon>Candidatus Magnetobacteriaceae</taxon>
        <taxon>Candidatus Magnetobacterium</taxon>
    </lineage>
</organism>
<gene>
    <name evidence="9" type="ORF">MBAV_003807</name>
</gene>
<dbReference type="PANTHER" id="PTHR43322">
    <property type="entry name" value="1-D-DEOXYXYLULOSE 5-PHOSPHATE SYNTHASE-RELATED"/>
    <property type="match status" value="1"/>
</dbReference>
<protein>
    <submittedName>
        <fullName evidence="9">1-deoxy-D-xylulose-5-phosphate synthase</fullName>
    </submittedName>
</protein>
<comment type="cofactor">
    <cofactor evidence="1">
        <name>Mg(2+)</name>
        <dbReference type="ChEBI" id="CHEBI:18420"/>
    </cofactor>
</comment>
<dbReference type="AlphaFoldDB" id="A0A0F3GPV0"/>
<evidence type="ECO:0000256" key="7">
    <source>
        <dbReference type="ARBA" id="ARBA00023052"/>
    </source>
</evidence>
<evidence type="ECO:0000256" key="5">
    <source>
        <dbReference type="ARBA" id="ARBA00022723"/>
    </source>
</evidence>
<dbReference type="PATRIC" id="fig|29290.4.peg.5062"/>
<keyword evidence="8" id="KW-0812">Transmembrane</keyword>
<keyword evidence="4" id="KW-0808">Transferase</keyword>
<dbReference type="Proteomes" id="UP000033423">
    <property type="component" value="Unassembled WGS sequence"/>
</dbReference>
<keyword evidence="8" id="KW-0472">Membrane</keyword>
<sequence length="118" mass="13656">MLLNEIKTPASVKRLSIEELKEPAQEIREVIIKRVSLNGGHLASNLGVIELTLELHYVLSERYPCTFHDVGPFEPDAGESLPNSHKKFMYPCYFKKNSQYVMIVIRYFIIFMLCFCIT</sequence>
<keyword evidence="6" id="KW-0460">Magnesium</keyword>
<keyword evidence="10" id="KW-1185">Reference proteome</keyword>
<evidence type="ECO:0000256" key="1">
    <source>
        <dbReference type="ARBA" id="ARBA00001946"/>
    </source>
</evidence>
<keyword evidence="7" id="KW-0786">Thiamine pyrophosphate</keyword>
<dbReference type="InterPro" id="IPR005477">
    <property type="entry name" value="Dxylulose-5-P_synthase"/>
</dbReference>
<accession>A0A0F3GPV0</accession>
<keyword evidence="8" id="KW-1133">Transmembrane helix</keyword>
<evidence type="ECO:0000256" key="3">
    <source>
        <dbReference type="ARBA" id="ARBA00011738"/>
    </source>
</evidence>
<dbReference type="GO" id="GO:0008661">
    <property type="term" value="F:1-deoxy-D-xylulose-5-phosphate synthase activity"/>
    <property type="evidence" value="ECO:0007669"/>
    <property type="project" value="InterPro"/>
</dbReference>
<evidence type="ECO:0000256" key="8">
    <source>
        <dbReference type="SAM" id="Phobius"/>
    </source>
</evidence>
<dbReference type="Gene3D" id="3.40.50.970">
    <property type="match status" value="1"/>
</dbReference>
<dbReference type="EMBL" id="LACI01001655">
    <property type="protein sequence ID" value="KJU83999.1"/>
    <property type="molecule type" value="Genomic_DNA"/>
</dbReference>
<dbReference type="PROSITE" id="PS00801">
    <property type="entry name" value="TRANSKETOLASE_1"/>
    <property type="match status" value="1"/>
</dbReference>
<dbReference type="Pfam" id="PF13292">
    <property type="entry name" value="DXP_synthase_N"/>
    <property type="match status" value="1"/>
</dbReference>
<dbReference type="GO" id="GO:0016114">
    <property type="term" value="P:terpenoid biosynthetic process"/>
    <property type="evidence" value="ECO:0007669"/>
    <property type="project" value="InterPro"/>
</dbReference>
<proteinExistence type="predicted"/>
<feature type="transmembrane region" description="Helical" evidence="8">
    <location>
        <begin position="99"/>
        <end position="117"/>
    </location>
</feature>
<evidence type="ECO:0000313" key="9">
    <source>
        <dbReference type="EMBL" id="KJU83999.1"/>
    </source>
</evidence>
<evidence type="ECO:0000313" key="10">
    <source>
        <dbReference type="Proteomes" id="UP000033423"/>
    </source>
</evidence>
<dbReference type="SUPFAM" id="SSF52518">
    <property type="entry name" value="Thiamin diphosphate-binding fold (THDP-binding)"/>
    <property type="match status" value="1"/>
</dbReference>